<dbReference type="EMBL" id="PFBZ01000005">
    <property type="protein sequence ID" value="PIT86992.1"/>
    <property type="molecule type" value="Genomic_DNA"/>
</dbReference>
<feature type="compositionally biased region" description="Basic and acidic residues" evidence="1">
    <location>
        <begin position="1"/>
        <end position="12"/>
    </location>
</feature>
<protein>
    <submittedName>
        <fullName evidence="2">Uncharacterized protein</fullName>
    </submittedName>
</protein>
<accession>A0A2M6W2H9</accession>
<reference evidence="3" key="1">
    <citation type="submission" date="2017-09" db="EMBL/GenBank/DDBJ databases">
        <title>Depth-based differentiation of microbial function through sediment-hosted aquifers and enrichment of novel symbionts in the deep terrestrial subsurface.</title>
        <authorList>
            <person name="Probst A.J."/>
            <person name="Ladd B."/>
            <person name="Jarett J.K."/>
            <person name="Geller-Mcgrath D.E."/>
            <person name="Sieber C.M.K."/>
            <person name="Emerson J.B."/>
            <person name="Anantharaman K."/>
            <person name="Thomas B.C."/>
            <person name="Malmstrom R."/>
            <person name="Stieglmeier M."/>
            <person name="Klingl A."/>
            <person name="Woyke T."/>
            <person name="Ryan C.M."/>
            <person name="Banfield J.F."/>
        </authorList>
    </citation>
    <scope>NUCLEOTIDE SEQUENCE [LARGE SCALE GENOMIC DNA]</scope>
</reference>
<gene>
    <name evidence="2" type="ORF">COU33_00095</name>
</gene>
<feature type="compositionally biased region" description="Basic and acidic residues" evidence="1">
    <location>
        <begin position="43"/>
        <end position="65"/>
    </location>
</feature>
<sequence length="65" mass="6871">MASPNGHDKDVYDMEWAGDPAVSPPAAPTAPAAPAEPQPDLPEPERGTEAHDAWRALRGDGHQAF</sequence>
<feature type="region of interest" description="Disordered" evidence="1">
    <location>
        <begin position="1"/>
        <end position="65"/>
    </location>
</feature>
<dbReference type="Proteomes" id="UP000229362">
    <property type="component" value="Unassembled WGS sequence"/>
</dbReference>
<comment type="caution">
    <text evidence="2">The sequence shown here is derived from an EMBL/GenBank/DDBJ whole genome shotgun (WGS) entry which is preliminary data.</text>
</comment>
<organism evidence="2 3">
    <name type="scientific">Candidatus Magasanikbacteria bacterium CG10_big_fil_rev_8_21_14_0_10_43_6</name>
    <dbReference type="NCBI Taxonomy" id="1974650"/>
    <lineage>
        <taxon>Bacteria</taxon>
        <taxon>Candidatus Magasanikiibacteriota</taxon>
    </lineage>
</organism>
<name>A0A2M6W2H9_9BACT</name>
<evidence type="ECO:0000313" key="3">
    <source>
        <dbReference type="Proteomes" id="UP000229362"/>
    </source>
</evidence>
<proteinExistence type="predicted"/>
<evidence type="ECO:0000256" key="1">
    <source>
        <dbReference type="SAM" id="MobiDB-lite"/>
    </source>
</evidence>
<dbReference type="AlphaFoldDB" id="A0A2M6W2H9"/>
<evidence type="ECO:0000313" key="2">
    <source>
        <dbReference type="EMBL" id="PIT86992.1"/>
    </source>
</evidence>